<comment type="caution">
    <text evidence="2">The sequence shown here is derived from an EMBL/GenBank/DDBJ whole genome shotgun (WGS) entry which is preliminary data.</text>
</comment>
<dbReference type="InterPro" id="IPR004360">
    <property type="entry name" value="Glyas_Fos-R_dOase_dom"/>
</dbReference>
<feature type="domain" description="VOC" evidence="1">
    <location>
        <begin position="3"/>
        <end position="119"/>
    </location>
</feature>
<dbReference type="PATRIC" id="fig|45073.5.peg.2539"/>
<dbReference type="SUPFAM" id="SSF54593">
    <property type="entry name" value="Glyoxalase/Bleomycin resistance protein/Dihydroxybiphenyl dioxygenase"/>
    <property type="match status" value="1"/>
</dbReference>
<dbReference type="OrthoDB" id="9806945at2"/>
<dbReference type="Proteomes" id="UP000054618">
    <property type="component" value="Unassembled WGS sequence"/>
</dbReference>
<dbReference type="Gene3D" id="3.10.180.10">
    <property type="entry name" value="2,3-Dihydroxybiphenyl 1,2-Dioxygenase, domain 1"/>
    <property type="match status" value="1"/>
</dbReference>
<keyword evidence="3" id="KW-1185">Reference proteome</keyword>
<dbReference type="InterPro" id="IPR026275">
    <property type="entry name" value="Glyoxalase/dOase/EhpR"/>
</dbReference>
<name>A0A0W0XS89_9GAMM</name>
<proteinExistence type="predicted"/>
<dbReference type="InterPro" id="IPR037523">
    <property type="entry name" value="VOC_core"/>
</dbReference>
<accession>A0A0W0XS89</accession>
<dbReference type="AlphaFoldDB" id="A0A0W0XS89"/>
<dbReference type="PIRSF" id="PIRSF039020">
    <property type="entry name" value="EhpR"/>
    <property type="match status" value="1"/>
</dbReference>
<evidence type="ECO:0000259" key="1">
    <source>
        <dbReference type="PROSITE" id="PS51819"/>
    </source>
</evidence>
<evidence type="ECO:0000313" key="2">
    <source>
        <dbReference type="EMBL" id="KTD47477.1"/>
    </source>
</evidence>
<dbReference type="Pfam" id="PF00903">
    <property type="entry name" value="Glyoxalase"/>
    <property type="match status" value="1"/>
</dbReference>
<dbReference type="InterPro" id="IPR029068">
    <property type="entry name" value="Glyas_Bleomycin-R_OHBP_Dase"/>
</dbReference>
<dbReference type="EMBL" id="LNYS01000020">
    <property type="protein sequence ID" value="KTD47477.1"/>
    <property type="molecule type" value="Genomic_DNA"/>
</dbReference>
<dbReference type="PROSITE" id="PS51819">
    <property type="entry name" value="VOC"/>
    <property type="match status" value="1"/>
</dbReference>
<reference evidence="2 3" key="1">
    <citation type="submission" date="2015-11" db="EMBL/GenBank/DDBJ databases">
        <title>Genomic analysis of 38 Legionella species identifies large and diverse effector repertoires.</title>
        <authorList>
            <person name="Burstein D."/>
            <person name="Amaro F."/>
            <person name="Zusman T."/>
            <person name="Lifshitz Z."/>
            <person name="Cohen O."/>
            <person name="Gilbert J.A."/>
            <person name="Pupko T."/>
            <person name="Shuman H.A."/>
            <person name="Segal G."/>
        </authorList>
    </citation>
    <scope>NUCLEOTIDE SEQUENCE [LARGE SCALE GENOMIC DNA]</scope>
    <source>
        <strain evidence="2 3">CDC#1442-AUS-E</strain>
    </source>
</reference>
<dbReference type="STRING" id="45073.Lqui_2403"/>
<dbReference type="RefSeq" id="WP_058508487.1">
    <property type="nucleotide sequence ID" value="NZ_CAAAIK010000025.1"/>
</dbReference>
<gene>
    <name evidence="2" type="ORF">Lqui_2403</name>
</gene>
<dbReference type="PANTHER" id="PTHR36503:SF1">
    <property type="entry name" value="BLR2520 PROTEIN"/>
    <property type="match status" value="1"/>
</dbReference>
<dbReference type="PANTHER" id="PTHR36503">
    <property type="entry name" value="BLR2520 PROTEIN"/>
    <property type="match status" value="1"/>
</dbReference>
<sequence>MLEPSAVIIYVSNVATSSSFYQDLLGINPEELSPAFSAFQLQNGMTIGLKDRQTVEPVAEGNGGFELAVTVTTKEQVDVLFKQWKHRGISVAQAPATLAYGYTFVALDPDNNRIRVVALENKES</sequence>
<organism evidence="2 3">
    <name type="scientific">Legionella quinlivanii</name>
    <dbReference type="NCBI Taxonomy" id="45073"/>
    <lineage>
        <taxon>Bacteria</taxon>
        <taxon>Pseudomonadati</taxon>
        <taxon>Pseudomonadota</taxon>
        <taxon>Gammaproteobacteria</taxon>
        <taxon>Legionellales</taxon>
        <taxon>Legionellaceae</taxon>
        <taxon>Legionella</taxon>
    </lineage>
</organism>
<protein>
    <submittedName>
        <fullName evidence="2">Bleomycin resistance protein</fullName>
    </submittedName>
</protein>
<evidence type="ECO:0000313" key="3">
    <source>
        <dbReference type="Proteomes" id="UP000054618"/>
    </source>
</evidence>